<dbReference type="PROSITE" id="PS50172">
    <property type="entry name" value="BRCT"/>
    <property type="match status" value="1"/>
</dbReference>
<dbReference type="InterPro" id="IPR027421">
    <property type="entry name" value="DNA_pol_lamdba_lyase_dom_sf"/>
</dbReference>
<dbReference type="InterPro" id="IPR043519">
    <property type="entry name" value="NT_sf"/>
</dbReference>
<name>A0A8W8IHN5_MAGGI</name>
<feature type="compositionally biased region" description="Basic and acidic residues" evidence="20">
    <location>
        <begin position="99"/>
        <end position="118"/>
    </location>
</feature>
<dbReference type="PRINTS" id="PR00870">
    <property type="entry name" value="DNAPOLXBETA"/>
</dbReference>
<dbReference type="GO" id="GO:0005634">
    <property type="term" value="C:nucleus"/>
    <property type="evidence" value="ECO:0007669"/>
    <property type="project" value="UniProtKB-SubCell"/>
</dbReference>
<comment type="function">
    <text evidence="19">DNA polymerase that functions in several pathways of DNA repair. Involved in base excision repair (BER) responsible for repair of lesions that give rise to abasic (AP) sites in DNA. Also contributes to DNA double-strand break repair by non-homologous end joining and homologous recombination. Has both template-dependent and template-independent (terminal transferase) DNA polymerase activities. Has also a 5'-deoxyribose-5-phosphate lyase (dRP lyase) activity.</text>
</comment>
<dbReference type="PANTHER" id="PTHR11276:SF28">
    <property type="entry name" value="DNA POLYMERASE LAMBDA"/>
    <property type="match status" value="1"/>
</dbReference>
<evidence type="ECO:0000256" key="11">
    <source>
        <dbReference type="ARBA" id="ARBA00023125"/>
    </source>
</evidence>
<dbReference type="Gene3D" id="1.10.150.20">
    <property type="entry name" value="5' to 3' exonuclease, C-terminal subdomain"/>
    <property type="match status" value="1"/>
</dbReference>
<dbReference type="InterPro" id="IPR036420">
    <property type="entry name" value="BRCT_dom_sf"/>
</dbReference>
<dbReference type="PRINTS" id="PR00869">
    <property type="entry name" value="DNAPOLX"/>
</dbReference>
<keyword evidence="13" id="KW-0456">Lyase</keyword>
<dbReference type="Pfam" id="PF14791">
    <property type="entry name" value="DNA_pol_B_thumb"/>
    <property type="match status" value="1"/>
</dbReference>
<keyword evidence="10 19" id="KW-0239">DNA-directed DNA polymerase</keyword>
<keyword evidence="4" id="KW-0237">DNA synthesis</keyword>
<sequence length="513" mass="57568">MVDARCDIFRRQTERFGGTLVSGIEDLGADDAGSGYVVVDDKMEADRMCRLLKIDHPPPYVKTVKSSWLSACIKQKQLVDIVAYELDVSGLSRKRKHENKSDTESEEGKVSEEKKEVKPATMWHSYKRPKTQEIEGEDPDSDYAPSDGEGPDEVQGPSVSATSSTSPEKLIAKGQWVCTQSSKMMSENLNEHITCKLEEMVKKYKSTSDQWRAFGYQKAIQVLRKHPTQISSWEEARALPGVGTRLADKIWEIAESGELRKLNEFNADEDIKVIELFTNVWGAGAHTARQWFQQGFRTLDDLHTKAKLTHQQKIGLKHYEDILDRMPRTEAAAIEQVVREAAEFLAPGVIAQCCGSYRRGKPTCGDVDVLVTHPDGKSHKGLFSKLLAKLKESGILTDDLVTAEDNGNQKKYLGVCRLPGENQKHRRIDIIVVPYDEYACALVYFTGSAHLNRSLRLLAKKSGMSLSEHSLNTGVIRKGNEKVFEGTPLPTPTEESVFRHLGVPYRPPEERDH</sequence>
<dbReference type="Pfam" id="PF14792">
    <property type="entry name" value="DNA_pol_B_palm"/>
    <property type="match status" value="1"/>
</dbReference>
<dbReference type="InterPro" id="IPR002054">
    <property type="entry name" value="DNA-dir_DNA_pol_X"/>
</dbReference>
<reference evidence="22" key="1">
    <citation type="submission" date="2022-08" db="UniProtKB">
        <authorList>
            <consortium name="EnsemblMetazoa"/>
        </authorList>
    </citation>
    <scope>IDENTIFICATION</scope>
    <source>
        <strain evidence="22">05x7-T-G4-1.051#20</strain>
    </source>
</reference>
<dbReference type="SUPFAM" id="SSF47802">
    <property type="entry name" value="DNA polymerase beta, N-terminal domain-like"/>
    <property type="match status" value="1"/>
</dbReference>
<dbReference type="PANTHER" id="PTHR11276">
    <property type="entry name" value="DNA POLYMERASE TYPE-X FAMILY MEMBER"/>
    <property type="match status" value="1"/>
</dbReference>
<dbReference type="InterPro" id="IPR022312">
    <property type="entry name" value="DNA_pol_X"/>
</dbReference>
<comment type="catalytic activity">
    <reaction evidence="15 19">
        <text>DNA(n) + a 2'-deoxyribonucleoside 5'-triphosphate = DNA(n+1) + diphosphate</text>
        <dbReference type="Rhea" id="RHEA:22508"/>
        <dbReference type="Rhea" id="RHEA-COMP:17339"/>
        <dbReference type="Rhea" id="RHEA-COMP:17340"/>
        <dbReference type="ChEBI" id="CHEBI:33019"/>
        <dbReference type="ChEBI" id="CHEBI:61560"/>
        <dbReference type="ChEBI" id="CHEBI:173112"/>
        <dbReference type="EC" id="2.7.7.7"/>
    </reaction>
</comment>
<evidence type="ECO:0000313" key="23">
    <source>
        <dbReference type="Proteomes" id="UP000005408"/>
    </source>
</evidence>
<dbReference type="GO" id="GO:0006260">
    <property type="term" value="P:DNA replication"/>
    <property type="evidence" value="ECO:0007669"/>
    <property type="project" value="UniProtKB-KW"/>
</dbReference>
<dbReference type="InterPro" id="IPR028207">
    <property type="entry name" value="DNA_pol_B_palm_palm"/>
</dbReference>
<comment type="cofactor">
    <cofactor evidence="1">
        <name>Mn(2+)</name>
        <dbReference type="ChEBI" id="CHEBI:29035"/>
    </cofactor>
</comment>
<evidence type="ECO:0000256" key="10">
    <source>
        <dbReference type="ARBA" id="ARBA00022932"/>
    </source>
</evidence>
<keyword evidence="5 19" id="KW-0808">Transferase</keyword>
<dbReference type="SUPFAM" id="SSF52113">
    <property type="entry name" value="BRCT domain"/>
    <property type="match status" value="1"/>
</dbReference>
<dbReference type="InterPro" id="IPR002008">
    <property type="entry name" value="DNA_pol_X_beta-like"/>
</dbReference>
<protein>
    <recommendedName>
        <fullName evidence="19">DNA polymerase</fullName>
        <ecNumber evidence="19">2.7.7.7</ecNumber>
    </recommendedName>
</protein>
<evidence type="ECO:0000256" key="2">
    <source>
        <dbReference type="ARBA" id="ARBA00004123"/>
    </source>
</evidence>
<proteinExistence type="inferred from homology"/>
<evidence type="ECO:0000259" key="21">
    <source>
        <dbReference type="PROSITE" id="PS50172"/>
    </source>
</evidence>
<comment type="subunit">
    <text evidence="17">Interacts with PCNA. Interacts with PAXX; promoting POLL recruitment to double-strand breaks (DSBs) and stimulation of the end-filling activity of POLL. Interacts with XRCC4; promoting POLL recruitment to double-strand breaks (DSBs) and stimulation of the end-filling activity of POLL. Interacts with NHEJ1/XLF; promoting POLL recruitment to double-strand breaks (DSBs) and stimulation of the end-filling activity of POLL.</text>
</comment>
<dbReference type="InterPro" id="IPR001357">
    <property type="entry name" value="BRCT_dom"/>
</dbReference>
<evidence type="ECO:0000313" key="22">
    <source>
        <dbReference type="EnsemblMetazoa" id="G14357.1:cds"/>
    </source>
</evidence>
<dbReference type="InterPro" id="IPR018944">
    <property type="entry name" value="DNA_pol_lambd_fingers_domain"/>
</dbReference>
<feature type="active site" description="Nucleophile; Schiff-base intermediate with DNA; for 5'-dRP lyase activity" evidence="18">
    <location>
        <position position="249"/>
    </location>
</feature>
<feature type="domain" description="BRCT" evidence="21">
    <location>
        <begin position="1"/>
        <end position="86"/>
    </location>
</feature>
<dbReference type="GO" id="GO:0046872">
    <property type="term" value="F:metal ion binding"/>
    <property type="evidence" value="ECO:0007669"/>
    <property type="project" value="UniProtKB-UniRule"/>
</dbReference>
<dbReference type="Gene3D" id="3.30.210.10">
    <property type="entry name" value="DNA polymerase, thumb domain"/>
    <property type="match status" value="1"/>
</dbReference>
<dbReference type="GO" id="GO:0016829">
    <property type="term" value="F:lyase activity"/>
    <property type="evidence" value="ECO:0007669"/>
    <property type="project" value="UniProtKB-KW"/>
</dbReference>
<dbReference type="GO" id="GO:0006303">
    <property type="term" value="P:double-strand break repair via nonhomologous end joining"/>
    <property type="evidence" value="ECO:0007669"/>
    <property type="project" value="TreeGrafter"/>
</dbReference>
<feature type="region of interest" description="Disordered" evidence="20">
    <location>
        <begin position="92"/>
        <end position="167"/>
    </location>
</feature>
<dbReference type="InterPro" id="IPR037160">
    <property type="entry name" value="DNA_Pol_thumb_sf"/>
</dbReference>
<dbReference type="GO" id="GO:0003887">
    <property type="term" value="F:DNA-directed DNA polymerase activity"/>
    <property type="evidence" value="ECO:0007669"/>
    <property type="project" value="UniProtKB-UniRule"/>
</dbReference>
<dbReference type="SUPFAM" id="SSF81585">
    <property type="entry name" value="PsbU/PolX domain-like"/>
    <property type="match status" value="1"/>
</dbReference>
<keyword evidence="8" id="KW-0479">Metal-binding</keyword>
<evidence type="ECO:0000256" key="13">
    <source>
        <dbReference type="ARBA" id="ARBA00023239"/>
    </source>
</evidence>
<evidence type="ECO:0000256" key="3">
    <source>
        <dbReference type="ARBA" id="ARBA00008323"/>
    </source>
</evidence>
<dbReference type="Gene3D" id="3.30.460.10">
    <property type="entry name" value="Beta Polymerase, domain 2"/>
    <property type="match status" value="1"/>
</dbReference>
<dbReference type="FunFam" id="3.30.210.10:FF:000001">
    <property type="entry name" value="DNA polymerase lambda"/>
    <property type="match status" value="1"/>
</dbReference>
<evidence type="ECO:0000256" key="19">
    <source>
        <dbReference type="RuleBase" id="RU366014"/>
    </source>
</evidence>
<comment type="similarity">
    <text evidence="3 19">Belongs to the DNA polymerase type-X family.</text>
</comment>
<dbReference type="InterPro" id="IPR010996">
    <property type="entry name" value="HHH_MUS81"/>
</dbReference>
<dbReference type="InterPro" id="IPR019843">
    <property type="entry name" value="DNA_pol-X_BS"/>
</dbReference>
<evidence type="ECO:0000256" key="7">
    <source>
        <dbReference type="ARBA" id="ARBA00022705"/>
    </source>
</evidence>
<keyword evidence="12 19" id="KW-0234">DNA repair</keyword>
<dbReference type="SMART" id="SM00483">
    <property type="entry name" value="POLXc"/>
    <property type="match status" value="1"/>
</dbReference>
<evidence type="ECO:0000256" key="4">
    <source>
        <dbReference type="ARBA" id="ARBA00022634"/>
    </source>
</evidence>
<dbReference type="InterPro" id="IPR029398">
    <property type="entry name" value="PolB_thumb"/>
</dbReference>
<evidence type="ECO:0000256" key="12">
    <source>
        <dbReference type="ARBA" id="ARBA00023204"/>
    </source>
</evidence>
<dbReference type="EnsemblMetazoa" id="G14357.1">
    <property type="protein sequence ID" value="G14357.1:cds"/>
    <property type="gene ID" value="G14357"/>
</dbReference>
<evidence type="ECO:0000256" key="16">
    <source>
        <dbReference type="ARBA" id="ARBA00054974"/>
    </source>
</evidence>
<keyword evidence="9 19" id="KW-0227">DNA damage</keyword>
<keyword evidence="7" id="KW-0235">DNA replication</keyword>
<dbReference type="Gene3D" id="1.10.150.110">
    <property type="entry name" value="DNA polymerase beta, N-terminal domain-like"/>
    <property type="match status" value="1"/>
</dbReference>
<evidence type="ECO:0000256" key="6">
    <source>
        <dbReference type="ARBA" id="ARBA00022695"/>
    </source>
</evidence>
<dbReference type="EC" id="2.7.7.7" evidence="19"/>
<keyword evidence="23" id="KW-1185">Reference proteome</keyword>
<feature type="compositionally biased region" description="Polar residues" evidence="20">
    <location>
        <begin position="157"/>
        <end position="167"/>
    </location>
</feature>
<evidence type="ECO:0000256" key="15">
    <source>
        <dbReference type="ARBA" id="ARBA00049244"/>
    </source>
</evidence>
<dbReference type="FunFam" id="3.30.460.10:FF:000020">
    <property type="entry name" value="DNA polymerase lambda"/>
    <property type="match status" value="1"/>
</dbReference>
<accession>A0A8W8IHN5</accession>
<evidence type="ECO:0000256" key="8">
    <source>
        <dbReference type="ARBA" id="ARBA00022723"/>
    </source>
</evidence>
<dbReference type="AlphaFoldDB" id="A0A8W8IHN5"/>
<evidence type="ECO:0000256" key="17">
    <source>
        <dbReference type="ARBA" id="ARBA00061803"/>
    </source>
</evidence>
<dbReference type="CDD" id="cd00141">
    <property type="entry name" value="NT_POLXc"/>
    <property type="match status" value="1"/>
</dbReference>
<keyword evidence="14 19" id="KW-0539">Nucleus</keyword>
<dbReference type="PROSITE" id="PS00522">
    <property type="entry name" value="DNA_POLYMERASE_X"/>
    <property type="match status" value="1"/>
</dbReference>
<evidence type="ECO:0000256" key="14">
    <source>
        <dbReference type="ARBA" id="ARBA00023242"/>
    </source>
</evidence>
<evidence type="ECO:0000256" key="9">
    <source>
        <dbReference type="ARBA" id="ARBA00022763"/>
    </source>
</evidence>
<evidence type="ECO:0000256" key="20">
    <source>
        <dbReference type="SAM" id="MobiDB-lite"/>
    </source>
</evidence>
<dbReference type="Pfam" id="PF10391">
    <property type="entry name" value="DNA_pol_lambd_f"/>
    <property type="match status" value="1"/>
</dbReference>
<keyword evidence="11" id="KW-0238">DNA-binding</keyword>
<keyword evidence="6 19" id="KW-0548">Nucleotidyltransferase</keyword>
<evidence type="ECO:0000256" key="1">
    <source>
        <dbReference type="ARBA" id="ARBA00001936"/>
    </source>
</evidence>
<comment type="subcellular location">
    <subcellularLocation>
        <location evidence="2 19">Nucleus</location>
    </subcellularLocation>
</comment>
<dbReference type="Gene3D" id="3.40.50.10190">
    <property type="entry name" value="BRCT domain"/>
    <property type="match status" value="1"/>
</dbReference>
<dbReference type="Proteomes" id="UP000005408">
    <property type="component" value="Unassembled WGS sequence"/>
</dbReference>
<dbReference type="GO" id="GO:0003677">
    <property type="term" value="F:DNA binding"/>
    <property type="evidence" value="ECO:0007669"/>
    <property type="project" value="UniProtKB-UniRule"/>
</dbReference>
<dbReference type="Pfam" id="PF14716">
    <property type="entry name" value="HHH_8"/>
    <property type="match status" value="1"/>
</dbReference>
<evidence type="ECO:0000256" key="18">
    <source>
        <dbReference type="PIRSR" id="PIRSR622312-50"/>
    </source>
</evidence>
<dbReference type="FunFam" id="1.10.150.20:FF:000010">
    <property type="entry name" value="DNA polymerase lambda"/>
    <property type="match status" value="1"/>
</dbReference>
<evidence type="ECO:0000256" key="5">
    <source>
        <dbReference type="ARBA" id="ARBA00022679"/>
    </source>
</evidence>
<organism evidence="22 23">
    <name type="scientific">Magallana gigas</name>
    <name type="common">Pacific oyster</name>
    <name type="synonym">Crassostrea gigas</name>
    <dbReference type="NCBI Taxonomy" id="29159"/>
    <lineage>
        <taxon>Eukaryota</taxon>
        <taxon>Metazoa</taxon>
        <taxon>Spiralia</taxon>
        <taxon>Lophotrochozoa</taxon>
        <taxon>Mollusca</taxon>
        <taxon>Bivalvia</taxon>
        <taxon>Autobranchia</taxon>
        <taxon>Pteriomorphia</taxon>
        <taxon>Ostreida</taxon>
        <taxon>Ostreoidea</taxon>
        <taxon>Ostreidae</taxon>
        <taxon>Magallana</taxon>
    </lineage>
</organism>
<comment type="function">
    <text evidence="16">DNA polymerase that functions in several pathways of DNA repair. Involved in base excision repair (BER) responsible for repair of lesions that give rise to abasic (AP) sites in DNA. Also contributes to DNA double-strand break repair by non-homologous end joining and homologous recombination. Has both template-dependent and template-independent (terminal transferase) DNA polymerase activities. Also has a 5'-deoxyribose-5-phosphate lyase (dRP lyase) activity.</text>
</comment>
<dbReference type="SUPFAM" id="SSF81301">
    <property type="entry name" value="Nucleotidyltransferase"/>
    <property type="match status" value="1"/>
</dbReference>
<dbReference type="FunFam" id="1.10.150.110:FF:000004">
    <property type="entry name" value="DNA polymerase lambda"/>
    <property type="match status" value="1"/>
</dbReference>